<name>A0A1B8GSW1_9PEZI</name>
<feature type="transmembrane region" description="Helical" evidence="2">
    <location>
        <begin position="87"/>
        <end position="107"/>
    </location>
</feature>
<dbReference type="GeneID" id="28835850"/>
<dbReference type="RefSeq" id="XP_018132651.1">
    <property type="nucleotide sequence ID" value="XM_018271973.2"/>
</dbReference>
<keyword evidence="2" id="KW-0472">Membrane</keyword>
<proteinExistence type="predicted"/>
<dbReference type="STRING" id="342668.A0A1B8GSW1"/>
<feature type="transmembrane region" description="Helical" evidence="2">
    <location>
        <begin position="39"/>
        <end position="67"/>
    </location>
</feature>
<feature type="region of interest" description="Disordered" evidence="1">
    <location>
        <begin position="303"/>
        <end position="374"/>
    </location>
</feature>
<feature type="region of interest" description="Disordered" evidence="1">
    <location>
        <begin position="164"/>
        <end position="216"/>
    </location>
</feature>
<reference evidence="4" key="2">
    <citation type="journal article" date="2018" name="Nat. Commun.">
        <title>Extreme sensitivity to ultraviolet light in the fungal pathogen causing white-nose syndrome of bats.</title>
        <authorList>
            <person name="Palmer J.M."/>
            <person name="Drees K.P."/>
            <person name="Foster J.T."/>
            <person name="Lindner D.L."/>
        </authorList>
    </citation>
    <scope>NUCLEOTIDE SEQUENCE [LARGE SCALE GENOMIC DNA]</scope>
    <source>
        <strain evidence="4">UAMH 10579</strain>
    </source>
</reference>
<keyword evidence="4" id="KW-1185">Reference proteome</keyword>
<accession>A0A1B8GSW1</accession>
<dbReference type="Proteomes" id="UP000091956">
    <property type="component" value="Unassembled WGS sequence"/>
</dbReference>
<organism evidence="3 4">
    <name type="scientific">Pseudogymnoascus verrucosus</name>
    <dbReference type="NCBI Taxonomy" id="342668"/>
    <lineage>
        <taxon>Eukaryota</taxon>
        <taxon>Fungi</taxon>
        <taxon>Dikarya</taxon>
        <taxon>Ascomycota</taxon>
        <taxon>Pezizomycotina</taxon>
        <taxon>Leotiomycetes</taxon>
        <taxon>Thelebolales</taxon>
        <taxon>Thelebolaceae</taxon>
        <taxon>Pseudogymnoascus</taxon>
    </lineage>
</organism>
<evidence type="ECO:0000313" key="4">
    <source>
        <dbReference type="Proteomes" id="UP000091956"/>
    </source>
</evidence>
<evidence type="ECO:0000313" key="3">
    <source>
        <dbReference type="EMBL" id="OBT98918.1"/>
    </source>
</evidence>
<feature type="region of interest" description="Disordered" evidence="1">
    <location>
        <begin position="431"/>
        <end position="494"/>
    </location>
</feature>
<feature type="compositionally biased region" description="Low complexity" evidence="1">
    <location>
        <begin position="206"/>
        <end position="216"/>
    </location>
</feature>
<sequence>MAVLRKLEPYVGALAVATLAANLALTFAFAINLRKFGHPAGVLACASAALGGLSLCGIVFVGLRRIFYQQSGEPSKAASWRLWKSTLEVAIILIIWSLCAIATFIWILCTQKDGLPLNTLGMSTQTLVIIALILWAVSGLAHSLYMMSIASVVRKELHAAQGAAAAEEGQAAPEMAETSNPTVDDSQRSNDSSTYVGSLGSTSTGSIQKRSSSETRSSIRYSFTNAIRPMTSTTRLIAHRQSHRSPSIESAGERDFIGSFDSWDTSGVEGPAWESTLSFGIINSSPLSAIPSHPRILETIPASPTVSSRSQSPGYTLDFPPPSIYARHSRSQSPAASFRELSGSHSPVGSEKHIHPLFRSDSPTPPPSATPTSIITAAPNAGAVISEMAVAVVRRKRSSSQTGRSPLIHTTSFDNIAMEVKREIGKITQEVRRESMSRSGEVDMSEKNWPESSPAGDRGMTPPIPEWILGAGQRTSFHGYSKRKSEKGEVIGGG</sequence>
<reference evidence="3 4" key="1">
    <citation type="submission" date="2016-03" db="EMBL/GenBank/DDBJ databases">
        <title>Comparative genomics of Pseudogymnoascus destructans, the fungus causing white-nose syndrome of bats.</title>
        <authorList>
            <person name="Palmer J.M."/>
            <person name="Drees K.P."/>
            <person name="Foster J.T."/>
            <person name="Lindner D.L."/>
        </authorList>
    </citation>
    <scope>NUCLEOTIDE SEQUENCE [LARGE SCALE GENOMIC DNA]</scope>
    <source>
        <strain evidence="3 4">UAMH 10579</strain>
    </source>
</reference>
<dbReference type="OrthoDB" id="5431149at2759"/>
<keyword evidence="2" id="KW-1133">Transmembrane helix</keyword>
<protein>
    <submittedName>
        <fullName evidence="3">Uncharacterized protein</fullName>
    </submittedName>
</protein>
<evidence type="ECO:0000256" key="2">
    <source>
        <dbReference type="SAM" id="Phobius"/>
    </source>
</evidence>
<feature type="transmembrane region" description="Helical" evidence="2">
    <location>
        <begin position="12"/>
        <end position="33"/>
    </location>
</feature>
<keyword evidence="2" id="KW-0812">Transmembrane</keyword>
<evidence type="ECO:0000256" key="1">
    <source>
        <dbReference type="SAM" id="MobiDB-lite"/>
    </source>
</evidence>
<dbReference type="EMBL" id="KV460214">
    <property type="protein sequence ID" value="OBT98918.1"/>
    <property type="molecule type" value="Genomic_DNA"/>
</dbReference>
<feature type="transmembrane region" description="Helical" evidence="2">
    <location>
        <begin position="127"/>
        <end position="145"/>
    </location>
</feature>
<dbReference type="AlphaFoldDB" id="A0A1B8GSW1"/>
<feature type="compositionally biased region" description="Polar residues" evidence="1">
    <location>
        <begin position="303"/>
        <end position="314"/>
    </location>
</feature>
<feature type="compositionally biased region" description="Polar residues" evidence="1">
    <location>
        <begin position="177"/>
        <end position="205"/>
    </location>
</feature>
<feature type="compositionally biased region" description="Basic and acidic residues" evidence="1">
    <location>
        <begin position="431"/>
        <end position="449"/>
    </location>
</feature>
<gene>
    <name evidence="3" type="ORF">VE01_02464</name>
</gene>